<dbReference type="InterPro" id="IPR000683">
    <property type="entry name" value="Gfo/Idh/MocA-like_OxRdtase_N"/>
</dbReference>
<protein>
    <recommendedName>
        <fullName evidence="3">D-xylose 1-dehydrogenase (NADP(+), D-xylono-1,5-lactone-forming)</fullName>
        <ecNumber evidence="3">1.1.1.179</ecNumber>
    </recommendedName>
    <alternativeName>
        <fullName evidence="4">D-xylose-NADP dehydrogenase</fullName>
    </alternativeName>
</protein>
<dbReference type="InterPro" id="IPR055170">
    <property type="entry name" value="GFO_IDH_MocA-like_dom"/>
</dbReference>
<dbReference type="SUPFAM" id="SSF55347">
    <property type="entry name" value="Glyceraldehyde-3-phosphate dehydrogenase-like, C-terminal domain"/>
    <property type="match status" value="1"/>
</dbReference>
<dbReference type="EC" id="1.1.1.179" evidence="3"/>
<evidence type="ECO:0000259" key="6">
    <source>
        <dbReference type="Pfam" id="PF01408"/>
    </source>
</evidence>
<dbReference type="PANTHER" id="PTHR22604">
    <property type="entry name" value="OXIDOREDUCTASES"/>
    <property type="match status" value="1"/>
</dbReference>
<dbReference type="Pfam" id="PF01408">
    <property type="entry name" value="GFO_IDH_MocA"/>
    <property type="match status" value="1"/>
</dbReference>
<proteinExistence type="inferred from homology"/>
<dbReference type="OMA" id="YWCCTQL"/>
<dbReference type="InterPro" id="IPR050984">
    <property type="entry name" value="Gfo/Idh/MocA_domain"/>
</dbReference>
<comment type="similarity">
    <text evidence="1">Belongs to the Gfo/Idh/MocA family.</text>
</comment>
<dbReference type="OrthoDB" id="2129491at2759"/>
<reference evidence="9" key="1">
    <citation type="journal article" date="2016" name="Genome Announc.">
        <title>Draft genome sequences of fungus Aspergillus calidoustus.</title>
        <authorList>
            <person name="Horn F."/>
            <person name="Linde J."/>
            <person name="Mattern D.J."/>
            <person name="Walther G."/>
            <person name="Guthke R."/>
            <person name="Scherlach K."/>
            <person name="Martin K."/>
            <person name="Brakhage A.A."/>
            <person name="Petzke L."/>
            <person name="Valiante V."/>
        </authorList>
    </citation>
    <scope>NUCLEOTIDE SEQUENCE [LARGE SCALE GENOMIC DNA]</scope>
    <source>
        <strain evidence="9">SF006504</strain>
    </source>
</reference>
<dbReference type="SUPFAM" id="SSF51735">
    <property type="entry name" value="NAD(P)-binding Rossmann-fold domains"/>
    <property type="match status" value="1"/>
</dbReference>
<keyword evidence="9" id="KW-1185">Reference proteome</keyword>
<feature type="domain" description="Gfo/Idh/MocA-like oxidoreductase N-terminal" evidence="6">
    <location>
        <begin position="11"/>
        <end position="137"/>
    </location>
</feature>
<evidence type="ECO:0000256" key="1">
    <source>
        <dbReference type="ARBA" id="ARBA00010928"/>
    </source>
</evidence>
<dbReference type="EMBL" id="CDMC01000003">
    <property type="protein sequence ID" value="CEL03368.1"/>
    <property type="molecule type" value="Genomic_DNA"/>
</dbReference>
<name>A0A0U5FYV2_ASPCI</name>
<evidence type="ECO:0000313" key="8">
    <source>
        <dbReference type="EMBL" id="CEL03368.1"/>
    </source>
</evidence>
<dbReference type="STRING" id="454130.A0A0U5FYV2"/>
<comment type="catalytic activity">
    <reaction evidence="5">
        <text>D-xylose + NADP(+) = D-xylono-1,5-lactone + NADPH + H(+)</text>
        <dbReference type="Rhea" id="RHEA:22000"/>
        <dbReference type="ChEBI" id="CHEBI:15378"/>
        <dbReference type="ChEBI" id="CHEBI:15867"/>
        <dbReference type="ChEBI" id="CHEBI:53455"/>
        <dbReference type="ChEBI" id="CHEBI:57783"/>
        <dbReference type="ChEBI" id="CHEBI:58349"/>
        <dbReference type="EC" id="1.1.1.179"/>
    </reaction>
</comment>
<keyword evidence="2" id="KW-0560">Oxidoreductase</keyword>
<evidence type="ECO:0000256" key="3">
    <source>
        <dbReference type="ARBA" id="ARBA00038984"/>
    </source>
</evidence>
<dbReference type="Pfam" id="PF22725">
    <property type="entry name" value="GFO_IDH_MocA_C3"/>
    <property type="match status" value="1"/>
</dbReference>
<sequence>MGSSDQTLPTLRWGIIGTGLISSWFTKDITAPRKTPRATHIIQAIGSSSLSKGNAFVSQNLPTLSPAPTVYPDYPSVYNDPAVDIIYIGTPHGLHKQNCLDAIAAGKHVLCEKAFTLNAAEAREVLAAAAEKNVFIMEAMWLRFRPLVSSLRKVLYEEKAIGDVRRVFCDFGLDMNISSLPESSRLKKLSMGAGSLLDMGIYSLTWGILTLESPESTSTEKPQITATQTLRDGVDIASSFVLRYPATGRQGILTSTLEARTPRTFLRLEGTEGYILVEGPAASSPASFSVYPKVNPAAEKEGSKVEGKKYDFEVEGMGFYFEADAVAESIARGERENAVMSHGETVRVMEILDEIRRQGGARFPQEEQGKGLSSI</sequence>
<organism evidence="8 9">
    <name type="scientific">Aspergillus calidoustus</name>
    <dbReference type="NCBI Taxonomy" id="454130"/>
    <lineage>
        <taxon>Eukaryota</taxon>
        <taxon>Fungi</taxon>
        <taxon>Dikarya</taxon>
        <taxon>Ascomycota</taxon>
        <taxon>Pezizomycotina</taxon>
        <taxon>Eurotiomycetes</taxon>
        <taxon>Eurotiomycetidae</taxon>
        <taxon>Eurotiales</taxon>
        <taxon>Aspergillaceae</taxon>
        <taxon>Aspergillus</taxon>
        <taxon>Aspergillus subgen. Nidulantes</taxon>
    </lineage>
</organism>
<accession>A0A0U5FYV2</accession>
<dbReference type="GO" id="GO:0047837">
    <property type="term" value="F:D-xylose 1-dehydrogenase (NADP+) activity"/>
    <property type="evidence" value="ECO:0007669"/>
    <property type="project" value="UniProtKB-EC"/>
</dbReference>
<gene>
    <name evidence="8" type="ORF">ASPCAL04523</name>
</gene>
<evidence type="ECO:0000256" key="4">
    <source>
        <dbReference type="ARBA" id="ARBA00042988"/>
    </source>
</evidence>
<feature type="domain" description="GFO/IDH/MocA-like oxidoreductase" evidence="7">
    <location>
        <begin position="155"/>
        <end position="275"/>
    </location>
</feature>
<dbReference type="Proteomes" id="UP000054771">
    <property type="component" value="Unassembled WGS sequence"/>
</dbReference>
<dbReference type="PANTHER" id="PTHR22604:SF105">
    <property type="entry name" value="TRANS-1,2-DIHYDROBENZENE-1,2-DIOL DEHYDROGENASE"/>
    <property type="match status" value="1"/>
</dbReference>
<dbReference type="Gene3D" id="3.30.360.10">
    <property type="entry name" value="Dihydrodipicolinate Reductase, domain 2"/>
    <property type="match status" value="1"/>
</dbReference>
<evidence type="ECO:0000256" key="2">
    <source>
        <dbReference type="ARBA" id="ARBA00023002"/>
    </source>
</evidence>
<evidence type="ECO:0000259" key="7">
    <source>
        <dbReference type="Pfam" id="PF22725"/>
    </source>
</evidence>
<dbReference type="Gene3D" id="3.40.50.720">
    <property type="entry name" value="NAD(P)-binding Rossmann-like Domain"/>
    <property type="match status" value="1"/>
</dbReference>
<evidence type="ECO:0000256" key="5">
    <source>
        <dbReference type="ARBA" id="ARBA00049233"/>
    </source>
</evidence>
<dbReference type="AlphaFoldDB" id="A0A0U5FYV2"/>
<dbReference type="InterPro" id="IPR036291">
    <property type="entry name" value="NAD(P)-bd_dom_sf"/>
</dbReference>
<dbReference type="GO" id="GO:0000166">
    <property type="term" value="F:nucleotide binding"/>
    <property type="evidence" value="ECO:0007669"/>
    <property type="project" value="InterPro"/>
</dbReference>
<evidence type="ECO:0000313" key="9">
    <source>
        <dbReference type="Proteomes" id="UP000054771"/>
    </source>
</evidence>